<feature type="domain" description="DUF4123" evidence="1">
    <location>
        <begin position="34"/>
        <end position="146"/>
    </location>
</feature>
<reference evidence="2 3" key="1">
    <citation type="submission" date="2015-03" db="EMBL/GenBank/DDBJ databases">
        <authorList>
            <person name="Krishnan R."/>
            <person name="Midha S."/>
            <person name="Patil P.B."/>
            <person name="Rameshkumar N."/>
        </authorList>
    </citation>
    <scope>NUCLEOTIDE SEQUENCE [LARGE SCALE GENOMIC DNA]</scope>
    <source>
        <strain evidence="2 3">L1E11</strain>
    </source>
</reference>
<evidence type="ECO:0000313" key="3">
    <source>
        <dbReference type="Proteomes" id="UP000248090"/>
    </source>
</evidence>
<proteinExistence type="predicted"/>
<keyword evidence="3" id="KW-1185">Reference proteome</keyword>
<evidence type="ECO:0000259" key="1">
    <source>
        <dbReference type="Pfam" id="PF13503"/>
    </source>
</evidence>
<organism evidence="2 3">
    <name type="scientific">Pokkaliibacter plantistimulans</name>
    <dbReference type="NCBI Taxonomy" id="1635171"/>
    <lineage>
        <taxon>Bacteria</taxon>
        <taxon>Pseudomonadati</taxon>
        <taxon>Pseudomonadota</taxon>
        <taxon>Gammaproteobacteria</taxon>
        <taxon>Oceanospirillales</taxon>
        <taxon>Balneatrichaceae</taxon>
        <taxon>Pokkaliibacter</taxon>
    </lineage>
</organism>
<comment type="caution">
    <text evidence="2">The sequence shown here is derived from an EMBL/GenBank/DDBJ whole genome shotgun (WGS) entry which is preliminary data.</text>
</comment>
<dbReference type="RefSeq" id="WP_110186417.1">
    <property type="nucleotide sequence ID" value="NZ_CP177354.1"/>
</dbReference>
<name>A0ABX5M0V7_9GAMM</name>
<dbReference type="EMBL" id="LAPT01000022">
    <property type="protein sequence ID" value="PXF32176.1"/>
    <property type="molecule type" value="Genomic_DNA"/>
</dbReference>
<gene>
    <name evidence="2" type="ORF">WH50_05425</name>
</gene>
<dbReference type="Proteomes" id="UP000248090">
    <property type="component" value="Unassembled WGS sequence"/>
</dbReference>
<accession>A0ABX5M0V7</accession>
<dbReference type="Pfam" id="PF13503">
    <property type="entry name" value="DUF4123"/>
    <property type="match status" value="1"/>
</dbReference>
<dbReference type="InterPro" id="IPR025391">
    <property type="entry name" value="DUF4123"/>
</dbReference>
<protein>
    <recommendedName>
        <fullName evidence="1">DUF4123 domain-containing protein</fullName>
    </recommendedName>
</protein>
<evidence type="ECO:0000313" key="2">
    <source>
        <dbReference type="EMBL" id="PXF32176.1"/>
    </source>
</evidence>
<sequence>MIRAGQCFYPEQGPEILPLASLQGPLLLVIDRINLPDWIYTASCKADQLRWDILFEDTSLEHPFYECSPVLLRLETHTALYQDWLTDPDWQQHCLLISYPGDYEHVRQHLRSLIWMRQQDKTLLMRFYAPTILDTWAPSLTDNEAAALLGPAECWAWFSPSGTGEQRWSWMAHTPGQAGRGQGWFALSDAQVAALDAHDAPRQPANQAQPAKTQAEKTPSYIDYWLGYEVEEPTSGMD</sequence>